<dbReference type="InterPro" id="IPR016024">
    <property type="entry name" value="ARM-type_fold"/>
</dbReference>
<evidence type="ECO:0000256" key="8">
    <source>
        <dbReference type="SAM" id="MobiDB-lite"/>
    </source>
</evidence>
<feature type="domain" description="PI3K/PI4K catalytic" evidence="9">
    <location>
        <begin position="593"/>
        <end position="863"/>
    </location>
</feature>
<dbReference type="EC" id="2.7.1.137" evidence="7"/>
<feature type="compositionally biased region" description="Polar residues" evidence="8">
    <location>
        <begin position="249"/>
        <end position="260"/>
    </location>
</feature>
<dbReference type="CDD" id="cd00870">
    <property type="entry name" value="PI3Ka_III"/>
    <property type="match status" value="1"/>
</dbReference>
<proteinExistence type="inferred from homology"/>
<dbReference type="EMBL" id="KZ819636">
    <property type="protein sequence ID" value="PWN90430.1"/>
    <property type="molecule type" value="Genomic_DNA"/>
</dbReference>
<dbReference type="GO" id="GO:0005768">
    <property type="term" value="C:endosome"/>
    <property type="evidence" value="ECO:0007669"/>
    <property type="project" value="TreeGrafter"/>
</dbReference>
<evidence type="ECO:0000313" key="13">
    <source>
        <dbReference type="Proteomes" id="UP000245768"/>
    </source>
</evidence>
<dbReference type="Gene3D" id="3.30.1010.10">
    <property type="entry name" value="Phosphatidylinositol 3-kinase Catalytic Subunit, Chain A, domain 4"/>
    <property type="match status" value="1"/>
</dbReference>
<name>A0A316YLJ6_9BASI</name>
<keyword evidence="5 7" id="KW-0067">ATP-binding</keyword>
<keyword evidence="4 7" id="KW-0418">Kinase</keyword>
<dbReference type="InterPro" id="IPR008290">
    <property type="entry name" value="PI3K_Vps34"/>
</dbReference>
<dbReference type="InterPro" id="IPR057756">
    <property type="entry name" value="PI3-kinase_type3/VPS34_cat"/>
</dbReference>
<dbReference type="InterPro" id="IPR011009">
    <property type="entry name" value="Kinase-like_dom_sf"/>
</dbReference>
<dbReference type="Pfam" id="PF00454">
    <property type="entry name" value="PI3_PI4_kinase"/>
    <property type="match status" value="1"/>
</dbReference>
<dbReference type="Gene3D" id="1.10.1070.11">
    <property type="entry name" value="Phosphatidylinositol 3-/4-kinase, catalytic domain"/>
    <property type="match status" value="1"/>
</dbReference>
<keyword evidence="3 7" id="KW-0547">Nucleotide-binding</keyword>
<dbReference type="GO" id="GO:0000407">
    <property type="term" value="C:phagophore assembly site"/>
    <property type="evidence" value="ECO:0007669"/>
    <property type="project" value="TreeGrafter"/>
</dbReference>
<dbReference type="Pfam" id="PF00792">
    <property type="entry name" value="PI3K_C2"/>
    <property type="match status" value="1"/>
</dbReference>
<dbReference type="InterPro" id="IPR035892">
    <property type="entry name" value="C2_domain_sf"/>
</dbReference>
<dbReference type="GO" id="GO:0034272">
    <property type="term" value="C:phosphatidylinositol 3-kinase complex, class III, type II"/>
    <property type="evidence" value="ECO:0007669"/>
    <property type="project" value="TreeGrafter"/>
</dbReference>
<dbReference type="InterPro" id="IPR042236">
    <property type="entry name" value="PI3K_accessory_sf"/>
</dbReference>
<keyword evidence="2 7" id="KW-0808">Transferase</keyword>
<dbReference type="PIRSF" id="PIRSF000587">
    <property type="entry name" value="PI3K_Vps34"/>
    <property type="match status" value="1"/>
</dbReference>
<dbReference type="RefSeq" id="XP_025377628.1">
    <property type="nucleotide sequence ID" value="XM_025519236.1"/>
</dbReference>
<dbReference type="InterPro" id="IPR001263">
    <property type="entry name" value="PI3K_accessory_dom"/>
</dbReference>
<dbReference type="Proteomes" id="UP000245768">
    <property type="component" value="Unassembled WGS sequence"/>
</dbReference>
<dbReference type="GO" id="GO:0000045">
    <property type="term" value="P:autophagosome assembly"/>
    <property type="evidence" value="ECO:0007669"/>
    <property type="project" value="TreeGrafter"/>
</dbReference>
<dbReference type="STRING" id="215250.A0A316YLJ6"/>
<dbReference type="PANTHER" id="PTHR10048">
    <property type="entry name" value="PHOSPHATIDYLINOSITOL KINASE"/>
    <property type="match status" value="1"/>
</dbReference>
<keyword evidence="13" id="KW-1185">Reference proteome</keyword>
<evidence type="ECO:0000256" key="2">
    <source>
        <dbReference type="ARBA" id="ARBA00022679"/>
    </source>
</evidence>
<comment type="catalytic activity">
    <reaction evidence="6">
        <text>a 1,2-diacyl-sn-glycero-3-phospho-(1D-myo-inositol) + ATP = a 1,2-diacyl-sn-glycero-3-phospho-(1D-myo-inositol-3-phosphate) + ADP + H(+)</text>
        <dbReference type="Rhea" id="RHEA:12709"/>
        <dbReference type="ChEBI" id="CHEBI:15378"/>
        <dbReference type="ChEBI" id="CHEBI:30616"/>
        <dbReference type="ChEBI" id="CHEBI:57880"/>
        <dbReference type="ChEBI" id="CHEBI:58088"/>
        <dbReference type="ChEBI" id="CHEBI:456216"/>
        <dbReference type="EC" id="2.7.1.137"/>
    </reaction>
    <physiologicalReaction direction="left-to-right" evidence="6">
        <dbReference type="Rhea" id="RHEA:12710"/>
    </physiologicalReaction>
</comment>
<evidence type="ECO:0000256" key="3">
    <source>
        <dbReference type="ARBA" id="ARBA00022741"/>
    </source>
</evidence>
<dbReference type="GO" id="GO:0048015">
    <property type="term" value="P:phosphatidylinositol-mediated signaling"/>
    <property type="evidence" value="ECO:0007669"/>
    <property type="project" value="TreeGrafter"/>
</dbReference>
<evidence type="ECO:0000256" key="6">
    <source>
        <dbReference type="ARBA" id="ARBA00023985"/>
    </source>
</evidence>
<evidence type="ECO:0000259" key="11">
    <source>
        <dbReference type="PROSITE" id="PS51547"/>
    </source>
</evidence>
<dbReference type="FunFam" id="1.10.1070.11:FF:000002">
    <property type="entry name" value="Phosphatidylinositol 3-kinase catalytic subunit type 3"/>
    <property type="match status" value="1"/>
</dbReference>
<dbReference type="GO" id="GO:0005524">
    <property type="term" value="F:ATP binding"/>
    <property type="evidence" value="ECO:0007669"/>
    <property type="project" value="UniProtKB-UniRule"/>
</dbReference>
<feature type="region of interest" description="Disordered" evidence="8">
    <location>
        <begin position="239"/>
        <end position="266"/>
    </location>
</feature>
<dbReference type="GO" id="GO:0034271">
    <property type="term" value="C:phosphatidylinositol 3-kinase complex, class III, type I"/>
    <property type="evidence" value="ECO:0007669"/>
    <property type="project" value="TreeGrafter"/>
</dbReference>
<dbReference type="PROSITE" id="PS51547">
    <property type="entry name" value="C2_PI3K"/>
    <property type="match status" value="1"/>
</dbReference>
<evidence type="ECO:0000256" key="5">
    <source>
        <dbReference type="ARBA" id="ARBA00022840"/>
    </source>
</evidence>
<dbReference type="PROSITE" id="PS51545">
    <property type="entry name" value="PIK_HELICAL"/>
    <property type="match status" value="1"/>
</dbReference>
<feature type="region of interest" description="Disordered" evidence="8">
    <location>
        <begin position="146"/>
        <end position="166"/>
    </location>
</feature>
<dbReference type="SUPFAM" id="SSF56112">
    <property type="entry name" value="Protein kinase-like (PK-like)"/>
    <property type="match status" value="1"/>
</dbReference>
<dbReference type="GeneID" id="37041152"/>
<evidence type="ECO:0000256" key="4">
    <source>
        <dbReference type="ARBA" id="ARBA00022777"/>
    </source>
</evidence>
<dbReference type="GO" id="GO:0016303">
    <property type="term" value="F:1-phosphatidylinositol-3-kinase activity"/>
    <property type="evidence" value="ECO:0007669"/>
    <property type="project" value="UniProtKB-UniRule"/>
</dbReference>
<dbReference type="GO" id="GO:0006897">
    <property type="term" value="P:endocytosis"/>
    <property type="evidence" value="ECO:0007669"/>
    <property type="project" value="TreeGrafter"/>
</dbReference>
<dbReference type="AlphaFoldDB" id="A0A316YLJ6"/>
<protein>
    <recommendedName>
        <fullName evidence="7">Phosphatidylinositol 3-kinase VPS34</fullName>
        <ecNumber evidence="7">2.7.1.137</ecNumber>
    </recommendedName>
</protein>
<dbReference type="FunFam" id="3.30.1010.10:FF:000002">
    <property type="entry name" value="Phosphatidylinositol 3-kinase catalytic subunit type 3"/>
    <property type="match status" value="1"/>
</dbReference>
<dbReference type="Gene3D" id="2.60.40.150">
    <property type="entry name" value="C2 domain"/>
    <property type="match status" value="1"/>
</dbReference>
<evidence type="ECO:0000256" key="7">
    <source>
        <dbReference type="PIRNR" id="PIRNR000587"/>
    </source>
</evidence>
<dbReference type="Gene3D" id="1.25.40.70">
    <property type="entry name" value="Phosphatidylinositol 3-kinase, accessory domain (PIK)"/>
    <property type="match status" value="1"/>
</dbReference>
<dbReference type="OrthoDB" id="67688at2759"/>
<dbReference type="InterPro" id="IPR036940">
    <property type="entry name" value="PI3/4_kinase_cat_sf"/>
</dbReference>
<dbReference type="GO" id="GO:0005777">
    <property type="term" value="C:peroxisome"/>
    <property type="evidence" value="ECO:0007669"/>
    <property type="project" value="TreeGrafter"/>
</dbReference>
<dbReference type="SMART" id="SM00146">
    <property type="entry name" value="PI3Kc"/>
    <property type="match status" value="1"/>
</dbReference>
<dbReference type="SUPFAM" id="SSF49562">
    <property type="entry name" value="C2 domain (Calcium/lipid-binding domain, CaLB)"/>
    <property type="match status" value="1"/>
</dbReference>
<evidence type="ECO:0000313" key="12">
    <source>
        <dbReference type="EMBL" id="PWN90430.1"/>
    </source>
</evidence>
<evidence type="ECO:0000259" key="9">
    <source>
        <dbReference type="PROSITE" id="PS50290"/>
    </source>
</evidence>
<dbReference type="FunCoup" id="A0A316YLJ6">
    <property type="interactions" value="487"/>
</dbReference>
<dbReference type="InterPro" id="IPR015433">
    <property type="entry name" value="PI3/4_kinase"/>
</dbReference>
<dbReference type="PROSITE" id="PS50290">
    <property type="entry name" value="PI3_4_KINASE_3"/>
    <property type="match status" value="1"/>
</dbReference>
<evidence type="ECO:0000259" key="10">
    <source>
        <dbReference type="PROSITE" id="PS51545"/>
    </source>
</evidence>
<feature type="domain" description="PIK helical" evidence="10">
    <location>
        <begin position="308"/>
        <end position="516"/>
    </location>
</feature>
<dbReference type="PROSITE" id="PS00915">
    <property type="entry name" value="PI3_4_KINASE_1"/>
    <property type="match status" value="1"/>
</dbReference>
<dbReference type="SMART" id="SM00145">
    <property type="entry name" value="PI3Ka"/>
    <property type="match status" value="1"/>
</dbReference>
<dbReference type="SUPFAM" id="SSF48371">
    <property type="entry name" value="ARM repeat"/>
    <property type="match status" value="1"/>
</dbReference>
<dbReference type="CDD" id="cd08397">
    <property type="entry name" value="C2_PI3K_class_III"/>
    <property type="match status" value="1"/>
</dbReference>
<dbReference type="InterPro" id="IPR000403">
    <property type="entry name" value="PI3/4_kinase_cat_dom"/>
</dbReference>
<reference evidence="12 13" key="1">
    <citation type="journal article" date="2018" name="Mol. Biol. Evol.">
        <title>Broad Genomic Sampling Reveals a Smut Pathogenic Ancestry of the Fungal Clade Ustilaginomycotina.</title>
        <authorList>
            <person name="Kijpornyongpan T."/>
            <person name="Mondo S.J."/>
            <person name="Barry K."/>
            <person name="Sandor L."/>
            <person name="Lee J."/>
            <person name="Lipzen A."/>
            <person name="Pangilinan J."/>
            <person name="LaButti K."/>
            <person name="Hainaut M."/>
            <person name="Henrissat B."/>
            <person name="Grigoriev I.V."/>
            <person name="Spatafora J.W."/>
            <person name="Aime M.C."/>
        </authorList>
    </citation>
    <scope>NUCLEOTIDE SEQUENCE [LARGE SCALE GENOMIC DNA]</scope>
    <source>
        <strain evidence="12 13">MCA 4198</strain>
    </source>
</reference>
<accession>A0A316YLJ6</accession>
<comment type="similarity">
    <text evidence="1">Belongs to the PI3/PI4-kinase family. Type III PI4K subfamily.</text>
</comment>
<feature type="domain" description="C2 PI3K-type" evidence="11">
    <location>
        <begin position="14"/>
        <end position="180"/>
    </location>
</feature>
<dbReference type="InParanoid" id="A0A316YLJ6"/>
<organism evidence="12 13">
    <name type="scientific">Acaromyces ingoldii</name>
    <dbReference type="NCBI Taxonomy" id="215250"/>
    <lineage>
        <taxon>Eukaryota</taxon>
        <taxon>Fungi</taxon>
        <taxon>Dikarya</taxon>
        <taxon>Basidiomycota</taxon>
        <taxon>Ustilaginomycotina</taxon>
        <taxon>Exobasidiomycetes</taxon>
        <taxon>Exobasidiales</taxon>
        <taxon>Cryptobasidiaceae</taxon>
        <taxon>Acaromyces</taxon>
    </lineage>
</organism>
<gene>
    <name evidence="12" type="ORF">FA10DRAFT_241198</name>
</gene>
<dbReference type="CDD" id="cd00896">
    <property type="entry name" value="PI3Kc_III"/>
    <property type="match status" value="1"/>
</dbReference>
<dbReference type="InterPro" id="IPR002420">
    <property type="entry name" value="PI3K-type_C2_dom"/>
</dbReference>
<dbReference type="InterPro" id="IPR018936">
    <property type="entry name" value="PI3/4_kinase_CS"/>
</dbReference>
<dbReference type="PROSITE" id="PS00916">
    <property type="entry name" value="PI3_4_KINASE_2"/>
    <property type="match status" value="1"/>
</dbReference>
<sequence length="877" mass="98525">MDKDAYNFVRLCDVHLPLTVRIASLQGRTLPPEDLYLTVRLFADNKPLTPVYQTAYRPARKLESRSTSSSRPFEETLVLPIRLAQLPLSAQLTFTVWRARDPSNAIGEDGQIHLERVVGGTTMRLFGKKGTLKRASHRLYLWPDVEGDGSAETTTPSKIAGGSNRKKDEMARLEKLIKLHERSELPKLQWLDNMAWRQIEKVNNEESLDSTDMYLYVDFPRFDAPIVYCEQESTVTTTSASAGDGIQAPASTITSESPHTAATAASGPGAVDAGVFTIFDGDMVMERENPVEAKHRRLVRSHRSGPLDRELKPNAGVRDELNEILSYPPTRTLTASESDLLWSFRFYLTRIPSGLTKFLKSVSWNDQGEAKQATEVLMPMWSDIGMDDALELLGPGFRDARVRAYAVRMLERADDDELMLYLLQLVQALKFDRAAVATAISRRDLSETTSPSASAAHPSPSASSSVEGARLADFLTGRAVKNPVLANNLYWYLVVECEDRRFGKMYKRVLNRFLDRLEETTEGSQVREVLQRQTEMVKVLSNRAKELRTSKDARPKKIDKLRAFLGDTKNNLRTIDPPMLLPLDARVSIAGITPEKSTVFKSNLFPLLLHFEKVDSETAYPVIFKNGDDMRQDQLVIQLFTLMDRLLRNENLDLCLTPYKVLATGPLEGMAQYIESITLAAVLAQHGGSLLNFLRFHHPDESSTSTFGVNGAVFDTYIRSCAGYCVVTYLLGVGDRHLDNLLLAPDGHFFHVDFGYILGRDPKPFSPPVKVAKEMVDAMGGSTSPHYTRFKKLCHTAFTSLRKNSNLILNLIALMVDANVPDIRFEPDKAVLKVQERFRLDLSEEDAMAMLEELLNNPSYITIVFDRLHDAAQYFRS</sequence>
<evidence type="ECO:0000256" key="1">
    <source>
        <dbReference type="ARBA" id="ARBA00006209"/>
    </source>
</evidence>
<dbReference type="PANTHER" id="PTHR10048:SF7">
    <property type="entry name" value="PHOSPHATIDYLINOSITOL 3-KINASE CATALYTIC SUBUNIT TYPE 3"/>
    <property type="match status" value="1"/>
</dbReference>
<dbReference type="Pfam" id="PF00613">
    <property type="entry name" value="PI3Ka"/>
    <property type="match status" value="1"/>
</dbReference>